<keyword evidence="1 3" id="KW-0547">Nucleotide-binding</keyword>
<keyword evidence="5" id="KW-0456">Lyase</keyword>
<dbReference type="InterPro" id="IPR013166">
    <property type="entry name" value="Citrate_lyase_ligase_C"/>
</dbReference>
<dbReference type="InterPro" id="IPR016181">
    <property type="entry name" value="Acyl_CoA_acyltransferase"/>
</dbReference>
<evidence type="ECO:0000256" key="1">
    <source>
        <dbReference type="ARBA" id="ARBA00022741"/>
    </source>
</evidence>
<dbReference type="STRING" id="1123404.SAMN02745784_02512"/>
<evidence type="ECO:0000256" key="3">
    <source>
        <dbReference type="PIRNR" id="PIRNR005751"/>
    </source>
</evidence>
<evidence type="ECO:0000259" key="4">
    <source>
        <dbReference type="PROSITE" id="PS51186"/>
    </source>
</evidence>
<dbReference type="EC" id="6.2.1.22" evidence="3"/>
<dbReference type="Gene3D" id="3.40.630.30">
    <property type="match status" value="1"/>
</dbReference>
<dbReference type="RefSeq" id="WP_072976789.1">
    <property type="nucleotide sequence ID" value="NZ_FQTY01000015.1"/>
</dbReference>
<dbReference type="Proteomes" id="UP000184114">
    <property type="component" value="Unassembled WGS sequence"/>
</dbReference>
<dbReference type="SUPFAM" id="SSF52374">
    <property type="entry name" value="Nucleotidylyl transferase"/>
    <property type="match status" value="1"/>
</dbReference>
<gene>
    <name evidence="5" type="ORF">SAMN02745784_02512</name>
</gene>
<feature type="domain" description="N-acetyltransferase" evidence="4">
    <location>
        <begin position="1"/>
        <end position="129"/>
    </location>
</feature>
<dbReference type="InterPro" id="IPR014729">
    <property type="entry name" value="Rossmann-like_a/b/a_fold"/>
</dbReference>
<dbReference type="PROSITE" id="PS51186">
    <property type="entry name" value="GNAT"/>
    <property type="match status" value="1"/>
</dbReference>
<dbReference type="Gene3D" id="3.40.50.620">
    <property type="entry name" value="HUPs"/>
    <property type="match status" value="1"/>
</dbReference>
<protein>
    <recommendedName>
        <fullName evidence="3">[Citrate [pro-3S]-lyase] ligase</fullName>
        <ecNumber evidence="3">6.2.1.22</ecNumber>
    </recommendedName>
</protein>
<dbReference type="EMBL" id="FQTY01000015">
    <property type="protein sequence ID" value="SHF00734.1"/>
    <property type="molecule type" value="Genomic_DNA"/>
</dbReference>
<keyword evidence="2 3" id="KW-0067">ATP-binding</keyword>
<dbReference type="InterPro" id="IPR005216">
    <property type="entry name" value="Citrate_lyase_ligase"/>
</dbReference>
<comment type="catalytic activity">
    <reaction evidence="3">
        <text>holo-[citrate lyase ACP] + acetate + ATP = acetyl-[citrate lyase ACP] + AMP + diphosphate</text>
        <dbReference type="Rhea" id="RHEA:23788"/>
        <dbReference type="Rhea" id="RHEA-COMP:10158"/>
        <dbReference type="Rhea" id="RHEA-COMP:13710"/>
        <dbReference type="ChEBI" id="CHEBI:30089"/>
        <dbReference type="ChEBI" id="CHEBI:30616"/>
        <dbReference type="ChEBI" id="CHEBI:33019"/>
        <dbReference type="ChEBI" id="CHEBI:82683"/>
        <dbReference type="ChEBI" id="CHEBI:137976"/>
        <dbReference type="ChEBI" id="CHEBI:456215"/>
        <dbReference type="EC" id="6.2.1.22"/>
    </reaction>
</comment>
<comment type="function">
    <text evidence="3">Acetylation of prosthetic group (2-(5''-phosphoribosyl)-3'-dephosphocoenzyme-A) of the gamma subunit of citrate lyase.</text>
</comment>
<dbReference type="CDD" id="cd02169">
    <property type="entry name" value="Citrate_lyase_ligase"/>
    <property type="match status" value="1"/>
</dbReference>
<evidence type="ECO:0000313" key="6">
    <source>
        <dbReference type="Proteomes" id="UP000184114"/>
    </source>
</evidence>
<dbReference type="GO" id="GO:0016829">
    <property type="term" value="F:lyase activity"/>
    <property type="evidence" value="ECO:0007669"/>
    <property type="project" value="UniProtKB-KW"/>
</dbReference>
<dbReference type="AlphaFoldDB" id="A0A1M4Y4K6"/>
<evidence type="ECO:0000256" key="2">
    <source>
        <dbReference type="ARBA" id="ARBA00022840"/>
    </source>
</evidence>
<dbReference type="PIRSF" id="PIRSF005751">
    <property type="entry name" value="Acet_citr_lig"/>
    <property type="match status" value="1"/>
</dbReference>
<dbReference type="GO" id="GO:0016747">
    <property type="term" value="F:acyltransferase activity, transferring groups other than amino-acyl groups"/>
    <property type="evidence" value="ECO:0007669"/>
    <property type="project" value="InterPro"/>
</dbReference>
<dbReference type="PANTHER" id="PTHR40599:SF1">
    <property type="entry name" value="[CITRATE [PRO-3S]-LYASE] LIGASE"/>
    <property type="match status" value="1"/>
</dbReference>
<accession>A0A1M4Y4K6</accession>
<dbReference type="PANTHER" id="PTHR40599">
    <property type="entry name" value="[CITRATE [PRO-3S]-LYASE] LIGASE"/>
    <property type="match status" value="1"/>
</dbReference>
<reference evidence="6" key="1">
    <citation type="submission" date="2016-11" db="EMBL/GenBank/DDBJ databases">
        <authorList>
            <person name="Varghese N."/>
            <person name="Submissions S."/>
        </authorList>
    </citation>
    <scope>NUCLEOTIDE SEQUENCE [LARGE SCALE GENOMIC DNA]</scope>
    <source>
        <strain evidence="6">DSM 18095</strain>
    </source>
</reference>
<evidence type="ECO:0000313" key="5">
    <source>
        <dbReference type="EMBL" id="SHF00734.1"/>
    </source>
</evidence>
<organism evidence="5 6">
    <name type="scientific">Tissierella praeacuta DSM 18095</name>
    <dbReference type="NCBI Taxonomy" id="1123404"/>
    <lineage>
        <taxon>Bacteria</taxon>
        <taxon>Bacillati</taxon>
        <taxon>Bacillota</taxon>
        <taxon>Tissierellia</taxon>
        <taxon>Tissierellales</taxon>
        <taxon>Tissierellaceae</taxon>
        <taxon>Tissierella</taxon>
    </lineage>
</organism>
<dbReference type="InterPro" id="IPR000182">
    <property type="entry name" value="GNAT_dom"/>
</dbReference>
<keyword evidence="3 5" id="KW-0436">Ligase</keyword>
<proteinExistence type="predicted"/>
<sequence>MISEDIHIRTICLNNPREKVQVEEFLLSQGLSLETDVEYTVALYEDDKIVGTGSLSGKVLKCIAVHPDYHGKGFSNKIVSLLINEEYHRGNTHLFIFTKPSNINMFNDMGFYEIAQVKEQVVLLENDPQGIKRYTKKLNKYKKDGNIISSIVMNCNPFTLGHQFLIEKASLNSDFVHVFIVWEDKSLFPPNVRFNLVKEGTKHLSNIILHRGEDYIISNSTFPSYFMKESSNIVKTHALLDLKIFSSYIAPSLGINRRYIGEEPNCLVTKEYNEIMKKVLPNYEIEVIELPRIIKDENVISASKVREYIKNNDLGSIKRIVPSTTYEYLISEEAKPIVNKIRNTDSRH</sequence>
<dbReference type="SUPFAM" id="SSF55729">
    <property type="entry name" value="Acyl-CoA N-acyltransferases (Nat)"/>
    <property type="match status" value="1"/>
</dbReference>
<dbReference type="GO" id="GO:0005524">
    <property type="term" value="F:ATP binding"/>
    <property type="evidence" value="ECO:0007669"/>
    <property type="project" value="UniProtKB-UniRule"/>
</dbReference>
<dbReference type="GeneID" id="90993611"/>
<keyword evidence="6" id="KW-1185">Reference proteome</keyword>
<dbReference type="GO" id="GO:0008771">
    <property type="term" value="F:[citrate (pro-3S)-lyase] ligase activity"/>
    <property type="evidence" value="ECO:0007669"/>
    <property type="project" value="UniProtKB-EC"/>
</dbReference>
<dbReference type="Pfam" id="PF08218">
    <property type="entry name" value="Citrate_ly_lig"/>
    <property type="match status" value="1"/>
</dbReference>
<dbReference type="NCBIfam" id="TIGR00124">
    <property type="entry name" value="cit_ly_ligase"/>
    <property type="match status" value="1"/>
</dbReference>
<name>A0A1M4Y4K6_9FIRM</name>
<dbReference type="SMART" id="SM00764">
    <property type="entry name" value="Citrate_ly_lig"/>
    <property type="match status" value="1"/>
</dbReference>
<dbReference type="Pfam" id="PF13673">
    <property type="entry name" value="Acetyltransf_10"/>
    <property type="match status" value="1"/>
</dbReference>